<sequence>MDSSSTSCSALAGDTSSVMDVDDKPESTAPPATSVKGIHSLDEMASGEESSEEILPKKKIKITNTLQNEPDHGRSLQKPFDIIYLASTDHKEHFATVHRPKGLWQDGSNNTQRLEHSSCSEDVISNEKFRNSDTQWKPHAYKDYRCYYPDWRIQPDPSLTASNYWKFVFKEFNEQFAKEYDIEPADLPRDWGKITKEQALESLEEVFNMK</sequence>
<evidence type="ECO:0000256" key="1">
    <source>
        <dbReference type="SAM" id="MobiDB-lite"/>
    </source>
</evidence>
<gene>
    <name evidence="2" type="ORF">KIL84_006738</name>
</gene>
<evidence type="ECO:0000313" key="3">
    <source>
        <dbReference type="Proteomes" id="UP000827986"/>
    </source>
</evidence>
<reference evidence="2" key="1">
    <citation type="submission" date="2021-09" db="EMBL/GenBank/DDBJ databases">
        <title>The genome of Mauremys mutica provides insights into the evolution of semi-aquatic lifestyle.</title>
        <authorList>
            <person name="Gong S."/>
            <person name="Gao Y."/>
        </authorList>
    </citation>
    <scope>NUCLEOTIDE SEQUENCE</scope>
    <source>
        <strain evidence="2">MM-2020</strain>
        <tissue evidence="2">Muscle</tissue>
    </source>
</reference>
<evidence type="ECO:0000313" key="2">
    <source>
        <dbReference type="EMBL" id="KAH1171120.1"/>
    </source>
</evidence>
<dbReference type="Proteomes" id="UP000827986">
    <property type="component" value="Unassembled WGS sequence"/>
</dbReference>
<feature type="compositionally biased region" description="Polar residues" evidence="1">
    <location>
        <begin position="1"/>
        <end position="18"/>
    </location>
</feature>
<name>A0A9D4AWF4_9SAUR</name>
<dbReference type="PANTHER" id="PTHR14819:SF9">
    <property type="entry name" value="UP-REGULATOR OF CELL PROLIFERATION-LIKE"/>
    <property type="match status" value="1"/>
</dbReference>
<comment type="caution">
    <text evidence="2">The sequence shown here is derived from an EMBL/GenBank/DDBJ whole genome shotgun (WGS) entry which is preliminary data.</text>
</comment>
<accession>A0A9D4AWF4</accession>
<dbReference type="AlphaFoldDB" id="A0A9D4AWF4"/>
<proteinExistence type="predicted"/>
<dbReference type="EMBL" id="JAHDVG010000483">
    <property type="protein sequence ID" value="KAH1171120.1"/>
    <property type="molecule type" value="Genomic_DNA"/>
</dbReference>
<protein>
    <submittedName>
        <fullName evidence="2">Uncharacterized protein</fullName>
    </submittedName>
</protein>
<feature type="region of interest" description="Disordered" evidence="1">
    <location>
        <begin position="1"/>
        <end position="56"/>
    </location>
</feature>
<dbReference type="InterPro" id="IPR052986">
    <property type="entry name" value="VLIG_GTPase"/>
</dbReference>
<dbReference type="PANTHER" id="PTHR14819">
    <property type="entry name" value="GTP-BINDING"/>
    <property type="match status" value="1"/>
</dbReference>
<organism evidence="2 3">
    <name type="scientific">Mauremys mutica</name>
    <name type="common">yellowpond turtle</name>
    <dbReference type="NCBI Taxonomy" id="74926"/>
    <lineage>
        <taxon>Eukaryota</taxon>
        <taxon>Metazoa</taxon>
        <taxon>Chordata</taxon>
        <taxon>Craniata</taxon>
        <taxon>Vertebrata</taxon>
        <taxon>Euteleostomi</taxon>
        <taxon>Archelosauria</taxon>
        <taxon>Testudinata</taxon>
        <taxon>Testudines</taxon>
        <taxon>Cryptodira</taxon>
        <taxon>Durocryptodira</taxon>
        <taxon>Testudinoidea</taxon>
        <taxon>Geoemydidae</taxon>
        <taxon>Geoemydinae</taxon>
        <taxon>Mauremys</taxon>
    </lineage>
</organism>
<keyword evidence="3" id="KW-1185">Reference proteome</keyword>